<accession>A0A0W0UWG6</accession>
<name>A0A0W0UWG6_9GAMM</name>
<dbReference type="PATRIC" id="fig|455.5.peg.327"/>
<evidence type="ECO:0000313" key="2">
    <source>
        <dbReference type="EMBL" id="KTD12197.1"/>
    </source>
</evidence>
<proteinExistence type="predicted"/>
<sequence>MKESKTTSKVSTNKLTKNKLKNVSGGMTDEYRDKREKEQNEVLKGQGPKPKDI</sequence>
<dbReference type="Proteomes" id="UP000054715">
    <property type="component" value="Unassembled WGS sequence"/>
</dbReference>
<reference evidence="2 3" key="1">
    <citation type="submission" date="2015-11" db="EMBL/GenBank/DDBJ databases">
        <title>Genomic analysis of 38 Legionella species identifies large and diverse effector repertoires.</title>
        <authorList>
            <person name="Burstein D."/>
            <person name="Amaro F."/>
            <person name="Zusman T."/>
            <person name="Lifshitz Z."/>
            <person name="Cohen O."/>
            <person name="Gilbert J.A."/>
            <person name="Pupko T."/>
            <person name="Shuman H.A."/>
            <person name="Segal G."/>
        </authorList>
    </citation>
    <scope>NUCLEOTIDE SEQUENCE [LARGE SCALE GENOMIC DNA]</scope>
    <source>
        <strain evidence="2 3">JA-26-G1-E2</strain>
    </source>
</reference>
<organism evidence="2 3">
    <name type="scientific">Legionella jamestowniensis</name>
    <dbReference type="NCBI Taxonomy" id="455"/>
    <lineage>
        <taxon>Bacteria</taxon>
        <taxon>Pseudomonadati</taxon>
        <taxon>Pseudomonadota</taxon>
        <taxon>Gammaproteobacteria</taxon>
        <taxon>Legionellales</taxon>
        <taxon>Legionellaceae</taxon>
        <taxon>Legionella</taxon>
    </lineage>
</organism>
<gene>
    <name evidence="2" type="ORF">Ljam_0312</name>
</gene>
<dbReference type="EMBL" id="LNYG01000005">
    <property type="protein sequence ID" value="KTD12197.1"/>
    <property type="molecule type" value="Genomic_DNA"/>
</dbReference>
<dbReference type="AlphaFoldDB" id="A0A0W0UWG6"/>
<comment type="caution">
    <text evidence="2">The sequence shown here is derived from an EMBL/GenBank/DDBJ whole genome shotgun (WGS) entry which is preliminary data.</text>
</comment>
<dbReference type="RefSeq" id="WP_131762187.1">
    <property type="nucleotide sequence ID" value="NZ_CAAAJF010000001.1"/>
</dbReference>
<protein>
    <submittedName>
        <fullName evidence="2">Uncharacterized protein</fullName>
    </submittedName>
</protein>
<feature type="region of interest" description="Disordered" evidence="1">
    <location>
        <begin position="1"/>
        <end position="53"/>
    </location>
</feature>
<dbReference type="InterPro" id="IPR010133">
    <property type="entry name" value="Bacteriocin_signal_seq"/>
</dbReference>
<evidence type="ECO:0000313" key="3">
    <source>
        <dbReference type="Proteomes" id="UP000054715"/>
    </source>
</evidence>
<dbReference type="NCBIfam" id="TIGR01847">
    <property type="entry name" value="bacteriocin_sig"/>
    <property type="match status" value="1"/>
</dbReference>
<feature type="compositionally biased region" description="Basic and acidic residues" evidence="1">
    <location>
        <begin position="29"/>
        <end position="41"/>
    </location>
</feature>
<evidence type="ECO:0000256" key="1">
    <source>
        <dbReference type="SAM" id="MobiDB-lite"/>
    </source>
</evidence>